<dbReference type="STRING" id="1416779.SAMN05444409_2093"/>
<dbReference type="AlphaFoldDB" id="A0A1N6GW16"/>
<accession>A0A1N6GW16</accession>
<reference evidence="2" key="1">
    <citation type="submission" date="2016-11" db="EMBL/GenBank/DDBJ databases">
        <authorList>
            <person name="Varghese N."/>
            <person name="Submissions S."/>
        </authorList>
    </citation>
    <scope>NUCLEOTIDE SEQUENCE [LARGE SCALE GENOMIC DNA]</scope>
    <source>
        <strain evidence="2">DSM 27623</strain>
    </source>
</reference>
<gene>
    <name evidence="1" type="ORF">SAMN05444409_2093</name>
</gene>
<organism evidence="1 2">
    <name type="scientific">Epilithonimonas zeae</name>
    <dbReference type="NCBI Taxonomy" id="1416779"/>
    <lineage>
        <taxon>Bacteria</taxon>
        <taxon>Pseudomonadati</taxon>
        <taxon>Bacteroidota</taxon>
        <taxon>Flavobacteriia</taxon>
        <taxon>Flavobacteriales</taxon>
        <taxon>Weeksellaceae</taxon>
        <taxon>Chryseobacterium group</taxon>
        <taxon>Epilithonimonas</taxon>
    </lineage>
</organism>
<dbReference type="Proteomes" id="UP000185207">
    <property type="component" value="Unassembled WGS sequence"/>
</dbReference>
<dbReference type="EMBL" id="FSRK01000001">
    <property type="protein sequence ID" value="SIO11781.1"/>
    <property type="molecule type" value="Genomic_DNA"/>
</dbReference>
<keyword evidence="2" id="KW-1185">Reference proteome</keyword>
<evidence type="ECO:0000313" key="1">
    <source>
        <dbReference type="EMBL" id="SIO11781.1"/>
    </source>
</evidence>
<evidence type="ECO:0000313" key="2">
    <source>
        <dbReference type="Proteomes" id="UP000185207"/>
    </source>
</evidence>
<name>A0A1N6GW16_9FLAO</name>
<dbReference type="RefSeq" id="WP_074235194.1">
    <property type="nucleotide sequence ID" value="NZ_FSRK01000001.1"/>
</dbReference>
<sequence>MNDLQKAFAALKARSISTFPAEVISVDKESGTCTVDDGEIQYEDVQLSSIVDGKKNQLFIFPLVGSSVLVSPIEEDINWLYVEVYSEVEAVDWKIDNVNFNIDKDGFLLKKENETLKKLMVDLITAIRQMKFTTNTGSTITLVNDLQFESVENRFKNFLK</sequence>
<protein>
    <submittedName>
        <fullName evidence="1">Uncharacterized protein</fullName>
    </submittedName>
</protein>
<proteinExistence type="predicted"/>
<dbReference type="OrthoDB" id="1151181at2"/>